<evidence type="ECO:0000256" key="9">
    <source>
        <dbReference type="ARBA" id="ARBA00022741"/>
    </source>
</evidence>
<evidence type="ECO:0000256" key="6">
    <source>
        <dbReference type="ARBA" id="ARBA00021623"/>
    </source>
</evidence>
<comment type="similarity">
    <text evidence="4">Belongs to the PEP-utilizing enzyme family.</text>
</comment>
<evidence type="ECO:0000256" key="12">
    <source>
        <dbReference type="ARBA" id="ARBA00022842"/>
    </source>
</evidence>
<keyword evidence="9" id="KW-0547">Nucleotide-binding</keyword>
<dbReference type="AlphaFoldDB" id="A0A6G7PXI9"/>
<dbReference type="InterPro" id="IPR036637">
    <property type="entry name" value="Phosphohistidine_dom_sf"/>
</dbReference>
<evidence type="ECO:0000256" key="10">
    <source>
        <dbReference type="ARBA" id="ARBA00022777"/>
    </source>
</evidence>
<dbReference type="EMBL" id="CP048877">
    <property type="protein sequence ID" value="QIJ72330.1"/>
    <property type="molecule type" value="Genomic_DNA"/>
</dbReference>
<dbReference type="UniPathway" id="UPA00138"/>
<dbReference type="Gene3D" id="3.50.30.10">
    <property type="entry name" value="Phosphohistidine domain"/>
    <property type="match status" value="1"/>
</dbReference>
<dbReference type="PANTHER" id="PTHR43030:SF1">
    <property type="entry name" value="PHOSPHOENOLPYRUVATE SYNTHASE"/>
    <property type="match status" value="1"/>
</dbReference>
<dbReference type="RefSeq" id="WP_166032548.1">
    <property type="nucleotide sequence ID" value="NZ_CP048877.1"/>
</dbReference>
<keyword evidence="11" id="KW-0067">ATP-binding</keyword>
<keyword evidence="16" id="KW-1185">Reference proteome</keyword>
<dbReference type="InterPro" id="IPR006319">
    <property type="entry name" value="PEP_synth"/>
</dbReference>
<keyword evidence="8" id="KW-0479">Metal-binding</keyword>
<evidence type="ECO:0000256" key="3">
    <source>
        <dbReference type="ARBA" id="ARBA00004742"/>
    </source>
</evidence>
<dbReference type="Pfam" id="PF01326">
    <property type="entry name" value="PPDK_N"/>
    <property type="match status" value="1"/>
</dbReference>
<evidence type="ECO:0000256" key="14">
    <source>
        <dbReference type="ARBA" id="ARBA00047700"/>
    </source>
</evidence>
<dbReference type="GO" id="GO:0006094">
    <property type="term" value="P:gluconeogenesis"/>
    <property type="evidence" value="ECO:0007669"/>
    <property type="project" value="UniProtKB-UniPathway"/>
</dbReference>
<dbReference type="SUPFAM" id="SSF52009">
    <property type="entry name" value="Phosphohistidine domain"/>
    <property type="match status" value="1"/>
</dbReference>
<evidence type="ECO:0000256" key="8">
    <source>
        <dbReference type="ARBA" id="ARBA00022723"/>
    </source>
</evidence>
<keyword evidence="12" id="KW-0460">Magnesium</keyword>
<sequence length="865" mass="97882">MGLLERISAFFRPKGPAKERLPIRVVFSRFREIIDSNTRALEIMADMGDKLSGDYIFDMAYIRQATEELSGAVFHSIHSLNMLCNNCYSQLYEIFERIDGRIRALLEGREEETPLVFPLEEVGPEMIDAVGGKMAHLAELKKYLGLRIPEGFVITATAYRHFIKENALDERLKAFKESLSRGQEVEIEARRQALVEAIVSGRLPPALSRALEGALEAYRHQRGKRPLVVRSSAQEEDLDFSFAGQFETVVNVPPELSALSQAYRRVIASLFSPRAVAYARRSNIQLTDMAMAVGCLELIVPKASGVMYTLNPRDPRLETILISSTWGLGVAVVEGRLPADRFLVSREDPDQILSQEVADKERCLLPAQEGIEERQVPAELRQRPSLTEDEIRALARLALTLERYFKRPQDVEWAIGQDGRLYLLQSRPLRFDQKILEVKNLPGLREKYEIIVEGRGEVAQGGIASGPVFLVERQEDLDRFPEGAVLVARRDSSHFVRVMPKVAAILTDIGSPTSHMATLCREFRIPAIVGMGDITKRLKPGEIITVDADDHCVYRGRVEELLKFQAASQLDLLETKEFRLLKKILRHVAPLNLIDPLVRDFSPEACKTFHDLLRFCHEKAVQELINVGREEATLLDKSLTKKLEIGIPTGILVIDLGGGLKAEAGPKEAVSLEDIECLPFRAVLEGMLEPGVWQTQAVQMKMRDFLSSMLKTPETPRYVGDNIAVISTYYLNLSLRFGYHFNILDTYCSPTVRENHIYFRFIGGAADVVKRGRRIQLIAKILTYYDFNVVTKGDLLVARLANVPKEELMDLLKMIGRLIGFTRQLDVLMENDLIVEEAYQRFLRGEYDLFRPSEELLDGKDRKKL</sequence>
<dbReference type="GO" id="GO:0046872">
    <property type="term" value="F:metal ion binding"/>
    <property type="evidence" value="ECO:0007669"/>
    <property type="project" value="UniProtKB-KW"/>
</dbReference>
<dbReference type="Proteomes" id="UP000502179">
    <property type="component" value="Chromosome"/>
</dbReference>
<dbReference type="KEGG" id="tav:G4V39_08620"/>
<reference evidence="15 16" key="1">
    <citation type="submission" date="2020-02" db="EMBL/GenBank/DDBJ databases">
        <title>Genome analysis of Thermosulfuriphilus ammonigenes ST65T, an anaerobic thermophilic chemolithoautotrophic bacterium isolated from a deep-sea hydrothermal vent.</title>
        <authorList>
            <person name="Slobodkina G."/>
            <person name="Allioux M."/>
            <person name="Merkel A."/>
            <person name="Alain K."/>
            <person name="Jebbar M."/>
            <person name="Slobodkin A."/>
        </authorList>
    </citation>
    <scope>NUCLEOTIDE SEQUENCE [LARGE SCALE GENOMIC DNA]</scope>
    <source>
        <strain evidence="15 16">ST65</strain>
    </source>
</reference>
<comment type="cofactor">
    <cofactor evidence="1">
        <name>Mg(2+)</name>
        <dbReference type="ChEBI" id="CHEBI:18420"/>
    </cofactor>
</comment>
<name>A0A6G7PXI9_9BACT</name>
<evidence type="ECO:0000256" key="1">
    <source>
        <dbReference type="ARBA" id="ARBA00001946"/>
    </source>
</evidence>
<gene>
    <name evidence="15" type="ORF">G4V39_08620</name>
</gene>
<evidence type="ECO:0000256" key="13">
    <source>
        <dbReference type="ARBA" id="ARBA00033470"/>
    </source>
</evidence>
<dbReference type="Pfam" id="PF00391">
    <property type="entry name" value="PEP-utilizers"/>
    <property type="match status" value="1"/>
</dbReference>
<dbReference type="InterPro" id="IPR013815">
    <property type="entry name" value="ATP_grasp_subdomain_1"/>
</dbReference>
<keyword evidence="15" id="KW-0670">Pyruvate</keyword>
<keyword evidence="7" id="KW-0808">Transferase</keyword>
<dbReference type="SUPFAM" id="SSF56059">
    <property type="entry name" value="Glutathione synthetase ATP-binding domain-like"/>
    <property type="match status" value="1"/>
</dbReference>
<evidence type="ECO:0000256" key="5">
    <source>
        <dbReference type="ARBA" id="ARBA00011996"/>
    </source>
</evidence>
<keyword evidence="10 15" id="KW-0418">Kinase</keyword>
<dbReference type="InterPro" id="IPR008279">
    <property type="entry name" value="PEP-util_enz_mobile_dom"/>
</dbReference>
<dbReference type="InterPro" id="IPR002192">
    <property type="entry name" value="PPDK_AMP/ATP-bd"/>
</dbReference>
<dbReference type="GO" id="GO:0005524">
    <property type="term" value="F:ATP binding"/>
    <property type="evidence" value="ECO:0007669"/>
    <property type="project" value="UniProtKB-KW"/>
</dbReference>
<dbReference type="GO" id="GO:0008986">
    <property type="term" value="F:pyruvate, water dikinase activity"/>
    <property type="evidence" value="ECO:0007669"/>
    <property type="project" value="UniProtKB-EC"/>
</dbReference>
<evidence type="ECO:0000256" key="4">
    <source>
        <dbReference type="ARBA" id="ARBA00007837"/>
    </source>
</evidence>
<accession>A0A6G7PXI9</accession>
<proteinExistence type="inferred from homology"/>
<organism evidence="15 16">
    <name type="scientific">Thermosulfuriphilus ammonigenes</name>
    <dbReference type="NCBI Taxonomy" id="1936021"/>
    <lineage>
        <taxon>Bacteria</taxon>
        <taxon>Pseudomonadati</taxon>
        <taxon>Thermodesulfobacteriota</taxon>
        <taxon>Thermodesulfobacteria</taxon>
        <taxon>Thermodesulfobacteriales</taxon>
        <taxon>Thermodesulfobacteriaceae</taxon>
        <taxon>Thermosulfuriphilus</taxon>
    </lineage>
</organism>
<protein>
    <recommendedName>
        <fullName evidence="6">Phosphoenolpyruvate synthase</fullName>
        <ecNumber evidence="5">2.7.9.2</ecNumber>
    </recommendedName>
    <alternativeName>
        <fullName evidence="13">Pyruvate, water dikinase</fullName>
    </alternativeName>
</protein>
<comment type="catalytic activity">
    <reaction evidence="14">
        <text>pyruvate + ATP + H2O = phosphoenolpyruvate + AMP + phosphate + 2 H(+)</text>
        <dbReference type="Rhea" id="RHEA:11364"/>
        <dbReference type="ChEBI" id="CHEBI:15361"/>
        <dbReference type="ChEBI" id="CHEBI:15377"/>
        <dbReference type="ChEBI" id="CHEBI:15378"/>
        <dbReference type="ChEBI" id="CHEBI:30616"/>
        <dbReference type="ChEBI" id="CHEBI:43474"/>
        <dbReference type="ChEBI" id="CHEBI:58702"/>
        <dbReference type="ChEBI" id="CHEBI:456215"/>
        <dbReference type="EC" id="2.7.9.2"/>
    </reaction>
</comment>
<evidence type="ECO:0000256" key="2">
    <source>
        <dbReference type="ARBA" id="ARBA00002988"/>
    </source>
</evidence>
<dbReference type="PANTHER" id="PTHR43030">
    <property type="entry name" value="PHOSPHOENOLPYRUVATE SYNTHASE"/>
    <property type="match status" value="1"/>
</dbReference>
<evidence type="ECO:0000256" key="7">
    <source>
        <dbReference type="ARBA" id="ARBA00022679"/>
    </source>
</evidence>
<dbReference type="Gene3D" id="3.30.470.20">
    <property type="entry name" value="ATP-grasp fold, B domain"/>
    <property type="match status" value="1"/>
</dbReference>
<dbReference type="EC" id="2.7.9.2" evidence="5"/>
<evidence type="ECO:0000313" key="15">
    <source>
        <dbReference type="EMBL" id="QIJ72330.1"/>
    </source>
</evidence>
<evidence type="ECO:0000256" key="11">
    <source>
        <dbReference type="ARBA" id="ARBA00022840"/>
    </source>
</evidence>
<comment type="pathway">
    <text evidence="3">Carbohydrate biosynthesis; gluconeogenesis.</text>
</comment>
<dbReference type="Gene3D" id="3.30.1490.20">
    <property type="entry name" value="ATP-grasp fold, A domain"/>
    <property type="match status" value="1"/>
</dbReference>
<comment type="function">
    <text evidence="2">Catalyzes the phosphorylation of pyruvate to phosphoenolpyruvate.</text>
</comment>
<evidence type="ECO:0000313" key="16">
    <source>
        <dbReference type="Proteomes" id="UP000502179"/>
    </source>
</evidence>